<protein>
    <submittedName>
        <fullName evidence="2">DUF2344 domain-containing protein</fullName>
    </submittedName>
</protein>
<dbReference type="EMBL" id="JACOPG010000001">
    <property type="protein sequence ID" value="MBC5685163.1"/>
    <property type="molecule type" value="Genomic_DNA"/>
</dbReference>
<sequence length="244" mass="27354">MKVRIKFSKSGSMVYIGHLDIMRYFQKAIRRSGLPIKYSEGFNPHQIMSFAAPLGVGLSSSGEYMDIELKEFVPSQEALQRLQAAMVDGMEVTSFRYLPDNAQNAMSSVSAASYILSYKHPEKFPYTITELQAAKKAFFDDAGTIPIIKKTKKGERELDLKPLIYDFTISEVCNSCGDSGIIFSLLVSTGSTDNIKPELVLDHFFRSMGKTDLGRYDFFIHREDMLTGQAPDFVSLGEIGHDKE</sequence>
<evidence type="ECO:0000313" key="3">
    <source>
        <dbReference type="Proteomes" id="UP000643810"/>
    </source>
</evidence>
<dbReference type="Proteomes" id="UP000643810">
    <property type="component" value="Unassembled WGS sequence"/>
</dbReference>
<dbReference type="InterPro" id="IPR018768">
    <property type="entry name" value="DUF2344"/>
</dbReference>
<accession>A0ABR7GCJ5</accession>
<proteinExistence type="predicted"/>
<dbReference type="Pfam" id="PF10105">
    <property type="entry name" value="DUF2344"/>
    <property type="match status" value="1"/>
</dbReference>
<organism evidence="2 3">
    <name type="scientific">Roseburia lenta</name>
    <dbReference type="NCBI Taxonomy" id="2763061"/>
    <lineage>
        <taxon>Bacteria</taxon>
        <taxon>Bacillati</taxon>
        <taxon>Bacillota</taxon>
        <taxon>Clostridia</taxon>
        <taxon>Lachnospirales</taxon>
        <taxon>Lachnospiraceae</taxon>
        <taxon>Roseburia</taxon>
    </lineage>
</organism>
<feature type="domain" description="DUF2344" evidence="1">
    <location>
        <begin position="2"/>
        <end position="197"/>
    </location>
</feature>
<name>A0ABR7GCJ5_9FIRM</name>
<dbReference type="NCBIfam" id="TIGR03936">
    <property type="entry name" value="sam_1_link_chp"/>
    <property type="match status" value="1"/>
</dbReference>
<keyword evidence="3" id="KW-1185">Reference proteome</keyword>
<comment type="caution">
    <text evidence="2">The sequence shown here is derived from an EMBL/GenBank/DDBJ whole genome shotgun (WGS) entry which is preliminary data.</text>
</comment>
<gene>
    <name evidence="2" type="ORF">H8R94_00810</name>
</gene>
<reference evidence="2 3" key="1">
    <citation type="submission" date="2020-08" db="EMBL/GenBank/DDBJ databases">
        <title>Genome public.</title>
        <authorList>
            <person name="Liu C."/>
            <person name="Sun Q."/>
        </authorList>
    </citation>
    <scope>NUCLEOTIDE SEQUENCE [LARGE SCALE GENOMIC DNA]</scope>
    <source>
        <strain evidence="2 3">NSJ-9</strain>
    </source>
</reference>
<evidence type="ECO:0000259" key="1">
    <source>
        <dbReference type="Pfam" id="PF10105"/>
    </source>
</evidence>
<dbReference type="RefSeq" id="WP_178009413.1">
    <property type="nucleotide sequence ID" value="NZ_JACOPG010000001.1"/>
</dbReference>
<evidence type="ECO:0000313" key="2">
    <source>
        <dbReference type="EMBL" id="MBC5685163.1"/>
    </source>
</evidence>